<name>A0A3B1DHK8_9ZZZZ</name>
<feature type="compositionally biased region" description="Basic and acidic residues" evidence="1">
    <location>
        <begin position="24"/>
        <end position="50"/>
    </location>
</feature>
<accession>A0A3B1DHK8</accession>
<proteinExistence type="predicted"/>
<sequence length="113" mass="11866">MSAIGTGSLGAMSFAGTQAAAKSVQKEGGDAKESASAKKFQVDQSDHIEKSNGVADTDLSQERDADGRLTYHVQQEDETDNETNDAVETEAISQVKSQPDAFGETGTILNLDA</sequence>
<evidence type="ECO:0000256" key="1">
    <source>
        <dbReference type="SAM" id="MobiDB-lite"/>
    </source>
</evidence>
<reference evidence="2" key="1">
    <citation type="submission" date="2018-06" db="EMBL/GenBank/DDBJ databases">
        <authorList>
            <person name="Zhirakovskaya E."/>
        </authorList>
    </citation>
    <scope>NUCLEOTIDE SEQUENCE</scope>
</reference>
<dbReference type="EMBL" id="UOGL01000196">
    <property type="protein sequence ID" value="VAX38401.1"/>
    <property type="molecule type" value="Genomic_DNA"/>
</dbReference>
<evidence type="ECO:0000313" key="2">
    <source>
        <dbReference type="EMBL" id="VAX38401.1"/>
    </source>
</evidence>
<organism evidence="2">
    <name type="scientific">hydrothermal vent metagenome</name>
    <dbReference type="NCBI Taxonomy" id="652676"/>
    <lineage>
        <taxon>unclassified sequences</taxon>
        <taxon>metagenomes</taxon>
        <taxon>ecological metagenomes</taxon>
    </lineage>
</organism>
<gene>
    <name evidence="2" type="ORF">MNBD_PLANCTO02-3204</name>
</gene>
<dbReference type="AlphaFoldDB" id="A0A3B1DHK8"/>
<protein>
    <submittedName>
        <fullName evidence="2">Uncharacterized protein</fullName>
    </submittedName>
</protein>
<feature type="region of interest" description="Disordered" evidence="1">
    <location>
        <begin position="1"/>
        <end position="66"/>
    </location>
</feature>